<reference evidence="3" key="3">
    <citation type="submission" date="2022-01" db="EMBL/GenBank/DDBJ databases">
        <authorList>
            <person name="Rubenstein D.R."/>
        </authorList>
    </citation>
    <scope>NUCLEOTIDE SEQUENCE</scope>
    <source>
        <strain evidence="3">SS15</strain>
        <tissue evidence="3">Liver</tissue>
    </source>
</reference>
<sequence>MKLPPPRTLAALGVPNTSSNLTSGNWKGEFYFPWKRALFRVQGPVLWTGFVPAKIPNSAGFFPYIINHHIETWLPLETKLPSLRTMASIRVPNASSKMTSGNWGDSNSERRRISPGPKLPPPRTLAAFGVLNTSSKLTSGNWGVSFVSCGNRPLFVSRGLCP</sequence>
<organism evidence="2">
    <name type="scientific">Lamprotornis superbus</name>
    <dbReference type="NCBI Taxonomy" id="245042"/>
    <lineage>
        <taxon>Eukaryota</taxon>
        <taxon>Metazoa</taxon>
        <taxon>Chordata</taxon>
        <taxon>Craniata</taxon>
        <taxon>Vertebrata</taxon>
        <taxon>Euteleostomi</taxon>
        <taxon>Archelosauria</taxon>
        <taxon>Archosauria</taxon>
        <taxon>Dinosauria</taxon>
        <taxon>Saurischia</taxon>
        <taxon>Theropoda</taxon>
        <taxon>Coelurosauria</taxon>
        <taxon>Aves</taxon>
        <taxon>Neognathae</taxon>
        <taxon>Neoaves</taxon>
        <taxon>Telluraves</taxon>
        <taxon>Australaves</taxon>
        <taxon>Passeriformes</taxon>
        <taxon>Sturnidae</taxon>
        <taxon>Lamprotornis</taxon>
    </lineage>
</organism>
<gene>
    <name evidence="3" type="ORF">IHE44_0008266</name>
    <name evidence="2" type="ORF">IHE44_010994</name>
</gene>
<evidence type="ECO:0000313" key="4">
    <source>
        <dbReference type="Proteomes" id="UP000618051"/>
    </source>
</evidence>
<dbReference type="EMBL" id="JADDUC010000484">
    <property type="protein sequence ID" value="KAG0113261.1"/>
    <property type="molecule type" value="Genomic_DNA"/>
</dbReference>
<evidence type="ECO:0000313" key="2">
    <source>
        <dbReference type="EMBL" id="KAG0113261.1"/>
    </source>
</evidence>
<proteinExistence type="predicted"/>
<dbReference type="Proteomes" id="UP000618051">
    <property type="component" value="Unassembled WGS sequence"/>
</dbReference>
<reference evidence="2" key="1">
    <citation type="submission" date="2020-10" db="EMBL/GenBank/DDBJ databases">
        <title>Feather gene expression reveals the developmental basis of iridescence in African starlings.</title>
        <authorList>
            <person name="Rubenstein D.R."/>
        </authorList>
    </citation>
    <scope>NUCLEOTIDE SEQUENCE</scope>
    <source>
        <strain evidence="2">SS15</strain>
        <tissue evidence="2">Liver</tissue>
    </source>
</reference>
<feature type="non-terminal residue" evidence="2">
    <location>
        <position position="162"/>
    </location>
</feature>
<protein>
    <submittedName>
        <fullName evidence="2">Uncharacterized protein</fullName>
    </submittedName>
</protein>
<feature type="region of interest" description="Disordered" evidence="1">
    <location>
        <begin position="96"/>
        <end position="121"/>
    </location>
</feature>
<dbReference type="AlphaFoldDB" id="A0A835NE12"/>
<evidence type="ECO:0000256" key="1">
    <source>
        <dbReference type="SAM" id="MobiDB-lite"/>
    </source>
</evidence>
<name>A0A835NE12_9PASS</name>
<comment type="caution">
    <text evidence="2">The sequence shown here is derived from an EMBL/GenBank/DDBJ whole genome shotgun (WGS) entry which is preliminary data.</text>
</comment>
<keyword evidence="4" id="KW-1185">Reference proteome</keyword>
<accession>A0A835NE12</accession>
<feature type="compositionally biased region" description="Polar residues" evidence="1">
    <location>
        <begin position="96"/>
        <end position="106"/>
    </location>
</feature>
<dbReference type="EMBL" id="JADDUC020000027">
    <property type="protein sequence ID" value="KAI1231324.1"/>
    <property type="molecule type" value="Genomic_DNA"/>
</dbReference>
<reference evidence="3 4" key="2">
    <citation type="journal article" date="2021" name="J. Hered.">
        <title>Feather Gene Expression Elucidates the Developmental Basis of Plumage Iridescence in African Starlings.</title>
        <authorList>
            <person name="Rubenstein D.R."/>
            <person name="Corvelo A."/>
            <person name="MacManes M.D."/>
            <person name="Maia R."/>
            <person name="Narzisi G."/>
            <person name="Rousaki A."/>
            <person name="Vandenabeele P."/>
            <person name="Shawkey M.D."/>
            <person name="Solomon J."/>
        </authorList>
    </citation>
    <scope>NUCLEOTIDE SEQUENCE [LARGE SCALE GENOMIC DNA]</scope>
    <source>
        <strain evidence="3">SS15</strain>
    </source>
</reference>
<evidence type="ECO:0000313" key="3">
    <source>
        <dbReference type="EMBL" id="KAI1231324.1"/>
    </source>
</evidence>